<dbReference type="RefSeq" id="WP_141278368.1">
    <property type="nucleotide sequence ID" value="NZ_BJNG01000016.1"/>
</dbReference>
<dbReference type="AlphaFoldDB" id="A0A4Y3WP58"/>
<keyword evidence="2" id="KW-1185">Reference proteome</keyword>
<organism evidence="1 2">
    <name type="scientific">Pseudonocardia hydrocarbonoxydans</name>
    <dbReference type="NCBI Taxonomy" id="76726"/>
    <lineage>
        <taxon>Bacteria</taxon>
        <taxon>Bacillati</taxon>
        <taxon>Actinomycetota</taxon>
        <taxon>Actinomycetes</taxon>
        <taxon>Pseudonocardiales</taxon>
        <taxon>Pseudonocardiaceae</taxon>
        <taxon>Pseudonocardia</taxon>
    </lineage>
</organism>
<evidence type="ECO:0000313" key="2">
    <source>
        <dbReference type="Proteomes" id="UP000320338"/>
    </source>
</evidence>
<protein>
    <submittedName>
        <fullName evidence="1">Uncharacterized protein</fullName>
    </submittedName>
</protein>
<dbReference type="SUPFAM" id="SSF48371">
    <property type="entry name" value="ARM repeat"/>
    <property type="match status" value="1"/>
</dbReference>
<sequence length="1097" mass="114663">MSAAARLLADVDRLDPDERLRRVVATARSADAGTRARLLAELGAGDAHAAGLAVTMAVACGDSAHLAAATGSPHPGVRARALRAAALPGAALAAVAAHGSLADRARVAARLRRGGHEDVADALLPAVRERWGDGEAAAVLPGCSPDVVAGALPGLAHAVTSWGALVGRHAEAVAAHARAELAERGPERRRSWWEGSAGLLGALLRRRPDVVLDLAERLLTGPLPPVLLHGLHRLLAVDAGRAAALVRAEPERVGQLATRLPGRSARVRLTALPDAELGALLRESGPDVRLLRTVLHALPPRRREAVYDLAHAGRDRSLDVLSDAELARLPHARRHAEARRMLDLPAVRDDPAATLRVSASLPFVDARPVLEEATRSADAERRAAGYELLVRAGAATGDPGTLTAVLTGLRRVAHEQDPVRARLLAALARVRPALVEAAVLPALDALVTAAVDAGDTSAASRAALHRVAFGLLGHPWPDGSAVAGWALDAIDRLGAWRHDALLGPALRALPRGQERAVVARVLPRLRDALRRGEPTAVLGLATGLGRRARGIPELQELLAEATTVRDDRVQRRAVAAWLDAPGTRLARAEELVARDRSAITLPPVLAVLVRRRPARVLDRAGRRLRGRFGTRGAWWLPELRARDLRRWSPAQIETYRGLLRAALADPGLVRHRRARLAARLAELDPTGVDDLTADPDVLVAEAALTALGRAGAPEEGLARLLPEIGTDRARVALPAAARCARDVAPARLAELLAVPEVPVKVTARKELARWQRVFRPDGALDTLLAAWARPGEHRDVRLAVLSALRPWLADDRVLEVFARAGDGDRHLALAVLAASPARTAPALRARHAGLVRRVVAHPEPDVARAALAAVGDWVPWDPGARDALLTALTDLRGTATWRAAAATALRPDVWTVLPDLVPVAVATLHAAAPVPGPAPGARRDRPAGQRLARIVDGLAAQGTVARRTPGPVREVAALLAADPETVPAAARLLAVLVGPGPGLVPDLVALAGLVADRPVAALAAGPGIDTTGWEPADAAAGVDAAAAVDGPGAGLLAVALVAAVGPATGWAAGWLRRLDALRAHPDPDVGAAANGVVTAPE</sequence>
<proteinExistence type="predicted"/>
<dbReference type="InterPro" id="IPR016024">
    <property type="entry name" value="ARM-type_fold"/>
</dbReference>
<accession>A0A4Y3WP58</accession>
<comment type="caution">
    <text evidence="1">The sequence shown here is derived from an EMBL/GenBank/DDBJ whole genome shotgun (WGS) entry which is preliminary data.</text>
</comment>
<dbReference type="EMBL" id="BJNG01000016">
    <property type="protein sequence ID" value="GEC19820.1"/>
    <property type="molecule type" value="Genomic_DNA"/>
</dbReference>
<dbReference type="OrthoDB" id="3273854at2"/>
<dbReference type="Proteomes" id="UP000320338">
    <property type="component" value="Unassembled WGS sequence"/>
</dbReference>
<name>A0A4Y3WP58_9PSEU</name>
<reference evidence="1 2" key="1">
    <citation type="submission" date="2019-06" db="EMBL/GenBank/DDBJ databases">
        <title>Whole genome shotgun sequence of Pseudonocardia hydrocarbonoxydans NBRC 14498.</title>
        <authorList>
            <person name="Hosoyama A."/>
            <person name="Uohara A."/>
            <person name="Ohji S."/>
            <person name="Ichikawa N."/>
        </authorList>
    </citation>
    <scope>NUCLEOTIDE SEQUENCE [LARGE SCALE GENOMIC DNA]</scope>
    <source>
        <strain evidence="1 2">NBRC 14498</strain>
    </source>
</reference>
<evidence type="ECO:0000313" key="1">
    <source>
        <dbReference type="EMBL" id="GEC19820.1"/>
    </source>
</evidence>
<gene>
    <name evidence="1" type="ORF">PHY01_21030</name>
</gene>